<dbReference type="EMBL" id="JBHUKQ010000014">
    <property type="protein sequence ID" value="MFD2484131.1"/>
    <property type="molecule type" value="Genomic_DNA"/>
</dbReference>
<evidence type="ECO:0000256" key="1">
    <source>
        <dbReference type="SAM" id="MobiDB-lite"/>
    </source>
</evidence>
<keyword evidence="3" id="KW-1185">Reference proteome</keyword>
<accession>A0ABW5I474</accession>
<comment type="caution">
    <text evidence="2">The sequence shown here is derived from an EMBL/GenBank/DDBJ whole genome shotgun (WGS) entry which is preliminary data.</text>
</comment>
<gene>
    <name evidence="2" type="ORF">ACFSUT_27900</name>
</gene>
<protein>
    <recommendedName>
        <fullName evidence="4">Tail assembly chaperone</fullName>
    </recommendedName>
</protein>
<evidence type="ECO:0000313" key="2">
    <source>
        <dbReference type="EMBL" id="MFD2484131.1"/>
    </source>
</evidence>
<feature type="region of interest" description="Disordered" evidence="1">
    <location>
        <begin position="116"/>
        <end position="139"/>
    </location>
</feature>
<reference evidence="3" key="1">
    <citation type="journal article" date="2019" name="Int. J. Syst. Evol. Microbiol.">
        <title>The Global Catalogue of Microorganisms (GCM) 10K type strain sequencing project: providing services to taxonomists for standard genome sequencing and annotation.</title>
        <authorList>
            <consortium name="The Broad Institute Genomics Platform"/>
            <consortium name="The Broad Institute Genome Sequencing Center for Infectious Disease"/>
            <person name="Wu L."/>
            <person name="Ma J."/>
        </authorList>
    </citation>
    <scope>NUCLEOTIDE SEQUENCE [LARGE SCALE GENOMIC DNA]</scope>
    <source>
        <strain evidence="3">CGMCC 4.7638</strain>
    </source>
</reference>
<dbReference type="Proteomes" id="UP001597542">
    <property type="component" value="Unassembled WGS sequence"/>
</dbReference>
<proteinExistence type="predicted"/>
<feature type="compositionally biased region" description="Low complexity" evidence="1">
    <location>
        <begin position="130"/>
        <end position="139"/>
    </location>
</feature>
<evidence type="ECO:0008006" key="4">
    <source>
        <dbReference type="Google" id="ProtNLM"/>
    </source>
</evidence>
<organism evidence="2 3">
    <name type="scientific">Amycolatopsis albidoflavus</name>
    <dbReference type="NCBI Taxonomy" id="102226"/>
    <lineage>
        <taxon>Bacteria</taxon>
        <taxon>Bacillati</taxon>
        <taxon>Actinomycetota</taxon>
        <taxon>Actinomycetes</taxon>
        <taxon>Pseudonocardiales</taxon>
        <taxon>Pseudonocardiaceae</taxon>
        <taxon>Amycolatopsis</taxon>
    </lineage>
</organism>
<evidence type="ECO:0000313" key="3">
    <source>
        <dbReference type="Proteomes" id="UP001597542"/>
    </source>
</evidence>
<sequence>MQFSSKHDLPSGGWVELRDPNWLRARDRQALIRKITPDDNDQRDKFTLGFDAINEIAALMITGWSLPYEPEPVVAEDGTETARPWTLPKNDVSILDELLAGDSAALEQLLEPARAVLMPQKPSPDDVDDPASPSGPASE</sequence>
<name>A0ABW5I474_9PSEU</name>
<dbReference type="RefSeq" id="WP_344283262.1">
    <property type="nucleotide sequence ID" value="NZ_BAAAHV010000022.1"/>
</dbReference>